<name>A0A6M0CU89_9PSED</name>
<comment type="caution">
    <text evidence="2">The sequence shown here is derived from an EMBL/GenBank/DDBJ whole genome shotgun (WGS) entry which is preliminary data.</text>
</comment>
<keyword evidence="1" id="KW-0812">Transmembrane</keyword>
<sequence length="65" mass="7285">MQVIDRRKALAVPPLWRLAFRPFFLGGCILALLAVPVWLAALHGSLGGWQPAGGWLAWHRHELVF</sequence>
<dbReference type="Proteomes" id="UP000480410">
    <property type="component" value="Unassembled WGS sequence"/>
</dbReference>
<keyword evidence="1" id="KW-1133">Transmembrane helix</keyword>
<accession>A0A6M0CU89</accession>
<reference evidence="2 3" key="1">
    <citation type="submission" date="2020-02" db="EMBL/GenBank/DDBJ databases">
        <title>Broccoli isolated Pseudomonas sp.</title>
        <authorList>
            <person name="Fujikawa T."/>
            <person name="Sawada H."/>
        </authorList>
    </citation>
    <scope>NUCLEOTIDE SEQUENCE [LARGE SCALE GENOMIC DNA]</scope>
    <source>
        <strain evidence="2 3">MAFF212428</strain>
    </source>
</reference>
<feature type="transmembrane region" description="Helical" evidence="1">
    <location>
        <begin position="20"/>
        <end position="41"/>
    </location>
</feature>
<dbReference type="Pfam" id="PF05940">
    <property type="entry name" value="NnrS"/>
    <property type="match status" value="1"/>
</dbReference>
<evidence type="ECO:0000256" key="1">
    <source>
        <dbReference type="SAM" id="Phobius"/>
    </source>
</evidence>
<dbReference type="AlphaFoldDB" id="A0A6M0CU89"/>
<dbReference type="InterPro" id="IPR010266">
    <property type="entry name" value="NnrS"/>
</dbReference>
<dbReference type="EMBL" id="JAAHBV010000358">
    <property type="protein sequence ID" value="NER61148.1"/>
    <property type="molecule type" value="Genomic_DNA"/>
</dbReference>
<evidence type="ECO:0000313" key="3">
    <source>
        <dbReference type="Proteomes" id="UP000480410"/>
    </source>
</evidence>
<evidence type="ECO:0000313" key="2">
    <source>
        <dbReference type="EMBL" id="NER61148.1"/>
    </source>
</evidence>
<gene>
    <name evidence="2" type="ORF">G3435_16540</name>
</gene>
<keyword evidence="1" id="KW-0472">Membrane</keyword>
<proteinExistence type="predicted"/>
<protein>
    <submittedName>
        <fullName evidence="2">Short-chain dehydrogenase</fullName>
    </submittedName>
</protein>
<organism evidence="2 3">
    <name type="scientific">Pseudomonas brassicae</name>
    <dbReference type="NCBI Taxonomy" id="2708063"/>
    <lineage>
        <taxon>Bacteria</taxon>
        <taxon>Pseudomonadati</taxon>
        <taxon>Pseudomonadota</taxon>
        <taxon>Gammaproteobacteria</taxon>
        <taxon>Pseudomonadales</taxon>
        <taxon>Pseudomonadaceae</taxon>
        <taxon>Pseudomonas</taxon>
    </lineage>
</organism>
<feature type="non-terminal residue" evidence="2">
    <location>
        <position position="65"/>
    </location>
</feature>